<dbReference type="EMBL" id="ATFE01000003">
    <property type="protein sequence ID" value="EPF29958.1"/>
    <property type="molecule type" value="Genomic_DNA"/>
</dbReference>
<dbReference type="Proteomes" id="UP000014634">
    <property type="component" value="Unassembled WGS sequence"/>
</dbReference>
<name>A0AA87NUT8_TREMD</name>
<proteinExistence type="predicted"/>
<protein>
    <submittedName>
        <fullName evidence="1">Uncharacterized protein</fullName>
    </submittedName>
</protein>
<dbReference type="AlphaFoldDB" id="A0AA87NUT8"/>
<comment type="caution">
    <text evidence="1">The sequence shown here is derived from an EMBL/GenBank/DDBJ whole genome shotgun (WGS) entry which is preliminary data.</text>
</comment>
<dbReference type="RefSeq" id="WP_016522643.1">
    <property type="nucleotide sequence ID" value="NZ_KE332517.1"/>
</dbReference>
<evidence type="ECO:0000313" key="1">
    <source>
        <dbReference type="EMBL" id="EPF29958.1"/>
    </source>
</evidence>
<evidence type="ECO:0000313" key="2">
    <source>
        <dbReference type="Proteomes" id="UP000014634"/>
    </source>
</evidence>
<gene>
    <name evidence="1" type="ORF">HMPREF9195_00673</name>
</gene>
<organism evidence="1 2">
    <name type="scientific">Treponema medium ATCC 700293</name>
    <dbReference type="NCBI Taxonomy" id="1125700"/>
    <lineage>
        <taxon>Bacteria</taxon>
        <taxon>Pseudomonadati</taxon>
        <taxon>Spirochaetota</taxon>
        <taxon>Spirochaetia</taxon>
        <taxon>Spirochaetales</taxon>
        <taxon>Treponemataceae</taxon>
        <taxon>Treponema</taxon>
    </lineage>
</organism>
<reference evidence="1 2" key="1">
    <citation type="submission" date="2013-04" db="EMBL/GenBank/DDBJ databases">
        <title>The Genome Sequence of Treponema medium ATCC 700293.</title>
        <authorList>
            <consortium name="The Broad Institute Genomics Platform"/>
            <person name="Earl A."/>
            <person name="Ward D."/>
            <person name="Feldgarden M."/>
            <person name="Gevers D."/>
            <person name="Leonetti C."/>
            <person name="Blanton J.M."/>
            <person name="Dewhirst F.E."/>
            <person name="Izard J."/>
            <person name="Walker B."/>
            <person name="Young S."/>
            <person name="Zeng Q."/>
            <person name="Gargeya S."/>
            <person name="Fitzgerald M."/>
            <person name="Haas B."/>
            <person name="Abouelleil A."/>
            <person name="Allen A.W."/>
            <person name="Alvarado L."/>
            <person name="Arachchi H.M."/>
            <person name="Berlin A.M."/>
            <person name="Chapman S.B."/>
            <person name="Gainer-Dewar J."/>
            <person name="Goldberg J."/>
            <person name="Griggs A."/>
            <person name="Gujja S."/>
            <person name="Hansen M."/>
            <person name="Howarth C."/>
            <person name="Imamovic A."/>
            <person name="Ireland A."/>
            <person name="Larimer J."/>
            <person name="McCowan C."/>
            <person name="Murphy C."/>
            <person name="Pearson M."/>
            <person name="Poon T.W."/>
            <person name="Priest M."/>
            <person name="Roberts A."/>
            <person name="Saif S."/>
            <person name="Shea T."/>
            <person name="Sisk P."/>
            <person name="Sykes S."/>
            <person name="Wortman J."/>
            <person name="Nusbaum C."/>
            <person name="Birren B."/>
        </authorList>
    </citation>
    <scope>NUCLEOTIDE SEQUENCE [LARGE SCALE GENOMIC DNA]</scope>
    <source>
        <strain evidence="1 2">ATCC 700293</strain>
    </source>
</reference>
<sequence length="177" mass="20567">MLSKEQGQFLKEMFFGSSWRAAMTRHSVWGDAYKDNSAKRVAFRLQVRQKAESFLVDYKDKTPPEDLHLKNIETLKALSKELGNELTVGTVQKLFNLLCKYYWCAGFIQEPPHLPVDRIMLQSIKSNQTWTKLDSIDEYKEIIAAFKKKSKEDGVESLAQWELSVWNAAEKKEEDIE</sequence>
<accession>A0AA87NUT8</accession>